<dbReference type="OrthoDB" id="7859745at2"/>
<evidence type="ECO:0000313" key="3">
    <source>
        <dbReference type="EMBL" id="THH37146.1"/>
    </source>
</evidence>
<gene>
    <name evidence="3" type="ORF">E4Z66_09455</name>
</gene>
<feature type="region of interest" description="Disordered" evidence="1">
    <location>
        <begin position="101"/>
        <end position="126"/>
    </location>
</feature>
<reference evidence="3 4" key="1">
    <citation type="submission" date="2019-04" db="EMBL/GenBank/DDBJ databases">
        <title>Shimia ponticola sp. nov., isolated from seawater.</title>
        <authorList>
            <person name="Kim Y.-O."/>
            <person name="Yoon J.-H."/>
        </authorList>
    </citation>
    <scope>NUCLEOTIDE SEQUENCE [LARGE SCALE GENOMIC DNA]</scope>
    <source>
        <strain evidence="3 4">MYP11</strain>
    </source>
</reference>
<keyword evidence="2" id="KW-0732">Signal</keyword>
<keyword evidence="4" id="KW-1185">Reference proteome</keyword>
<evidence type="ECO:0000256" key="2">
    <source>
        <dbReference type="SAM" id="SignalP"/>
    </source>
</evidence>
<dbReference type="PROSITE" id="PS51257">
    <property type="entry name" value="PROKAR_LIPOPROTEIN"/>
    <property type="match status" value="1"/>
</dbReference>
<dbReference type="AlphaFoldDB" id="A0A4S4NCI5"/>
<evidence type="ECO:0008006" key="5">
    <source>
        <dbReference type="Google" id="ProtNLM"/>
    </source>
</evidence>
<dbReference type="RefSeq" id="WP_136462746.1">
    <property type="nucleotide sequence ID" value="NZ_SRKY01000002.1"/>
</dbReference>
<feature type="chain" id="PRO_5020971179" description="Lipoprotein" evidence="2">
    <location>
        <begin position="18"/>
        <end position="126"/>
    </location>
</feature>
<organism evidence="3 4">
    <name type="scientific">Aliishimia ponticola</name>
    <dbReference type="NCBI Taxonomy" id="2499833"/>
    <lineage>
        <taxon>Bacteria</taxon>
        <taxon>Pseudomonadati</taxon>
        <taxon>Pseudomonadota</taxon>
        <taxon>Alphaproteobacteria</taxon>
        <taxon>Rhodobacterales</taxon>
        <taxon>Paracoccaceae</taxon>
        <taxon>Aliishimia</taxon>
    </lineage>
</organism>
<comment type="caution">
    <text evidence="3">The sequence shown here is derived from an EMBL/GenBank/DDBJ whole genome shotgun (WGS) entry which is preliminary data.</text>
</comment>
<proteinExistence type="predicted"/>
<evidence type="ECO:0000256" key="1">
    <source>
        <dbReference type="SAM" id="MobiDB-lite"/>
    </source>
</evidence>
<accession>A0A4S4NCI5</accession>
<feature type="signal peptide" evidence="2">
    <location>
        <begin position="1"/>
        <end position="17"/>
    </location>
</feature>
<sequence length="126" mass="13088">MKAILKSRLILPCAALAALGACVEGTGTYSGPNSVIATNTDKGKDEGPFQDSHPAVVYTPDGCQVWYIDDGVEAYADNRYDPVSGKPICNDAYPPGTVVGPYQSSNSGVTDRIPGPSGVPTVIPTE</sequence>
<evidence type="ECO:0000313" key="4">
    <source>
        <dbReference type="Proteomes" id="UP000306602"/>
    </source>
</evidence>
<protein>
    <recommendedName>
        <fullName evidence="5">Lipoprotein</fullName>
    </recommendedName>
</protein>
<dbReference type="EMBL" id="SRKY01000002">
    <property type="protein sequence ID" value="THH37146.1"/>
    <property type="molecule type" value="Genomic_DNA"/>
</dbReference>
<dbReference type="Proteomes" id="UP000306602">
    <property type="component" value="Unassembled WGS sequence"/>
</dbReference>
<name>A0A4S4NCI5_9RHOB</name>